<dbReference type="GO" id="GO:0005829">
    <property type="term" value="C:cytosol"/>
    <property type="evidence" value="ECO:0007669"/>
    <property type="project" value="TreeGrafter"/>
</dbReference>
<dbReference type="AlphaFoldDB" id="A0A2U1P9U7"/>
<dbReference type="PANTHER" id="PTHR10621:SF61">
    <property type="entry name" value="UBIQUITIN FAMILY PROTEIN"/>
    <property type="match status" value="1"/>
</dbReference>
<keyword evidence="1" id="KW-0732">Signal</keyword>
<dbReference type="SUPFAM" id="SSF54236">
    <property type="entry name" value="Ubiquitin-like"/>
    <property type="match status" value="1"/>
</dbReference>
<sequence>MHRTYTITTIAHLCWLNMRLVVEILTGKLFYVQVGDTATVLDLKKKIGAQEKLPDDRLILLLLNTLMNQNEASLVEYGVQDGSHIYLFFDNLRDGLTRQFLSSISELN</sequence>
<gene>
    <name evidence="3" type="ORF">CTI12_AA176090</name>
</gene>
<evidence type="ECO:0000313" key="4">
    <source>
        <dbReference type="Proteomes" id="UP000245207"/>
    </source>
</evidence>
<dbReference type="InterPro" id="IPR029071">
    <property type="entry name" value="Ubiquitin-like_domsf"/>
</dbReference>
<dbReference type="GO" id="GO:0005654">
    <property type="term" value="C:nucleoplasm"/>
    <property type="evidence" value="ECO:0007669"/>
    <property type="project" value="TreeGrafter"/>
</dbReference>
<feature type="signal peptide" evidence="1">
    <location>
        <begin position="1"/>
        <end position="26"/>
    </location>
</feature>
<dbReference type="GO" id="GO:0043161">
    <property type="term" value="P:proteasome-mediated ubiquitin-dependent protein catabolic process"/>
    <property type="evidence" value="ECO:0007669"/>
    <property type="project" value="TreeGrafter"/>
</dbReference>
<comment type="caution">
    <text evidence="3">The sequence shown here is derived from an EMBL/GenBank/DDBJ whole genome shotgun (WGS) entry which is preliminary data.</text>
</comment>
<dbReference type="GO" id="GO:0031593">
    <property type="term" value="F:polyubiquitin modification-dependent protein binding"/>
    <property type="evidence" value="ECO:0007669"/>
    <property type="project" value="TreeGrafter"/>
</dbReference>
<dbReference type="EMBL" id="PKPP01001463">
    <property type="protein sequence ID" value="PWA82526.1"/>
    <property type="molecule type" value="Genomic_DNA"/>
</dbReference>
<organism evidence="3 4">
    <name type="scientific">Artemisia annua</name>
    <name type="common">Sweet wormwood</name>
    <dbReference type="NCBI Taxonomy" id="35608"/>
    <lineage>
        <taxon>Eukaryota</taxon>
        <taxon>Viridiplantae</taxon>
        <taxon>Streptophyta</taxon>
        <taxon>Embryophyta</taxon>
        <taxon>Tracheophyta</taxon>
        <taxon>Spermatophyta</taxon>
        <taxon>Magnoliopsida</taxon>
        <taxon>eudicotyledons</taxon>
        <taxon>Gunneridae</taxon>
        <taxon>Pentapetalae</taxon>
        <taxon>asterids</taxon>
        <taxon>campanulids</taxon>
        <taxon>Asterales</taxon>
        <taxon>Asteraceae</taxon>
        <taxon>Asteroideae</taxon>
        <taxon>Anthemideae</taxon>
        <taxon>Artemisiinae</taxon>
        <taxon>Artemisia</taxon>
    </lineage>
</organism>
<feature type="chain" id="PRO_5015587690" evidence="1">
    <location>
        <begin position="27"/>
        <end position="108"/>
    </location>
</feature>
<protein>
    <submittedName>
        <fullName evidence="3">Ubiquitin</fullName>
    </submittedName>
</protein>
<dbReference type="GO" id="GO:0070628">
    <property type="term" value="F:proteasome binding"/>
    <property type="evidence" value="ECO:0007669"/>
    <property type="project" value="TreeGrafter"/>
</dbReference>
<evidence type="ECO:0000256" key="1">
    <source>
        <dbReference type="SAM" id="SignalP"/>
    </source>
</evidence>
<evidence type="ECO:0000259" key="2">
    <source>
        <dbReference type="PROSITE" id="PS50053"/>
    </source>
</evidence>
<dbReference type="GO" id="GO:0043130">
    <property type="term" value="F:ubiquitin binding"/>
    <property type="evidence" value="ECO:0007669"/>
    <property type="project" value="TreeGrafter"/>
</dbReference>
<dbReference type="SMART" id="SM00213">
    <property type="entry name" value="UBQ"/>
    <property type="match status" value="1"/>
</dbReference>
<dbReference type="PANTHER" id="PTHR10621">
    <property type="entry name" value="UV EXCISION REPAIR PROTEIN RAD23"/>
    <property type="match status" value="1"/>
</dbReference>
<dbReference type="PROSITE" id="PS50053">
    <property type="entry name" value="UBIQUITIN_2"/>
    <property type="match status" value="1"/>
</dbReference>
<dbReference type="Proteomes" id="UP000245207">
    <property type="component" value="Unassembled WGS sequence"/>
</dbReference>
<name>A0A2U1P9U7_ARTAN</name>
<dbReference type="Pfam" id="PF00240">
    <property type="entry name" value="ubiquitin"/>
    <property type="match status" value="1"/>
</dbReference>
<proteinExistence type="predicted"/>
<accession>A0A2U1P9U7</accession>
<feature type="domain" description="Ubiquitin-like" evidence="2">
    <location>
        <begin position="18"/>
        <end position="87"/>
    </location>
</feature>
<dbReference type="InterPro" id="IPR000626">
    <property type="entry name" value="Ubiquitin-like_dom"/>
</dbReference>
<dbReference type="OrthoDB" id="1916003at2759"/>
<dbReference type="Gene3D" id="3.10.20.90">
    <property type="entry name" value="Phosphatidylinositol 3-kinase Catalytic Subunit, Chain A, domain 1"/>
    <property type="match status" value="1"/>
</dbReference>
<keyword evidence="4" id="KW-1185">Reference proteome</keyword>
<evidence type="ECO:0000313" key="3">
    <source>
        <dbReference type="EMBL" id="PWA82526.1"/>
    </source>
</evidence>
<dbReference type="CDD" id="cd17039">
    <property type="entry name" value="Ubl_ubiquitin_like"/>
    <property type="match status" value="1"/>
</dbReference>
<reference evidence="3 4" key="1">
    <citation type="journal article" date="2018" name="Mol. Plant">
        <title>The genome of Artemisia annua provides insight into the evolution of Asteraceae family and artemisinin biosynthesis.</title>
        <authorList>
            <person name="Shen Q."/>
            <person name="Zhang L."/>
            <person name="Liao Z."/>
            <person name="Wang S."/>
            <person name="Yan T."/>
            <person name="Shi P."/>
            <person name="Liu M."/>
            <person name="Fu X."/>
            <person name="Pan Q."/>
            <person name="Wang Y."/>
            <person name="Lv Z."/>
            <person name="Lu X."/>
            <person name="Zhang F."/>
            <person name="Jiang W."/>
            <person name="Ma Y."/>
            <person name="Chen M."/>
            <person name="Hao X."/>
            <person name="Li L."/>
            <person name="Tang Y."/>
            <person name="Lv G."/>
            <person name="Zhou Y."/>
            <person name="Sun X."/>
            <person name="Brodelius P.E."/>
            <person name="Rose J.K.C."/>
            <person name="Tang K."/>
        </authorList>
    </citation>
    <scope>NUCLEOTIDE SEQUENCE [LARGE SCALE GENOMIC DNA]</scope>
    <source>
        <strain evidence="4">cv. Huhao1</strain>
        <tissue evidence="3">Leaf</tissue>
    </source>
</reference>